<dbReference type="RefSeq" id="WP_066624615.1">
    <property type="nucleotide sequence ID" value="NZ_FQXL01000005.1"/>
</dbReference>
<dbReference type="Proteomes" id="UP000076603">
    <property type="component" value="Unassembled WGS sequence"/>
</dbReference>
<dbReference type="STRING" id="1121326.CLMAG_33760"/>
<evidence type="ECO:0000313" key="1">
    <source>
        <dbReference type="EMBL" id="KZL91617.1"/>
    </source>
</evidence>
<dbReference type="EMBL" id="LWAE01000003">
    <property type="protein sequence ID" value="KZL91617.1"/>
    <property type="molecule type" value="Genomic_DNA"/>
</dbReference>
<gene>
    <name evidence="1" type="ORF">CLMAG_33760</name>
</gene>
<comment type="caution">
    <text evidence="1">The sequence shown here is derived from an EMBL/GenBank/DDBJ whole genome shotgun (WGS) entry which is preliminary data.</text>
</comment>
<keyword evidence="2" id="KW-1185">Reference proteome</keyword>
<dbReference type="InterPro" id="IPR036390">
    <property type="entry name" value="WH_DNA-bd_sf"/>
</dbReference>
<accession>A0A162SMI1</accession>
<name>A0A162SMI1_9CLOT</name>
<dbReference type="PATRIC" id="fig|1121326.3.peg.3412"/>
<dbReference type="Gene3D" id="1.10.10.10">
    <property type="entry name" value="Winged helix-like DNA-binding domain superfamily/Winged helix DNA-binding domain"/>
    <property type="match status" value="1"/>
</dbReference>
<dbReference type="AlphaFoldDB" id="A0A162SMI1"/>
<organism evidence="1 2">
    <name type="scientific">Clostridium magnum DSM 2767</name>
    <dbReference type="NCBI Taxonomy" id="1121326"/>
    <lineage>
        <taxon>Bacteria</taxon>
        <taxon>Bacillati</taxon>
        <taxon>Bacillota</taxon>
        <taxon>Clostridia</taxon>
        <taxon>Eubacteriales</taxon>
        <taxon>Clostridiaceae</taxon>
        <taxon>Clostridium</taxon>
    </lineage>
</organism>
<sequence>MLMKILKRLSEGGMYSNKSVARELGIDESLVEQMISQLENMGYIEKDNMSSCNDSCGCSCSQKSNCCGSSGIDINIWKVTDKGRKYSKIA</sequence>
<dbReference type="Pfam" id="PF13412">
    <property type="entry name" value="HTH_24"/>
    <property type="match status" value="1"/>
</dbReference>
<protein>
    <submittedName>
        <fullName evidence="1">FeoC like transcriptional regulator</fullName>
    </submittedName>
</protein>
<proteinExistence type="predicted"/>
<dbReference type="SUPFAM" id="SSF46785">
    <property type="entry name" value="Winged helix' DNA-binding domain"/>
    <property type="match status" value="1"/>
</dbReference>
<reference evidence="1 2" key="1">
    <citation type="submission" date="2016-04" db="EMBL/GenBank/DDBJ databases">
        <title>Genome sequence of Clostridium magnum DSM 2767.</title>
        <authorList>
            <person name="Poehlein A."/>
            <person name="Uhlig R."/>
            <person name="Fischer R."/>
            <person name="Bahl H."/>
            <person name="Daniel R."/>
        </authorList>
    </citation>
    <scope>NUCLEOTIDE SEQUENCE [LARGE SCALE GENOMIC DNA]</scope>
    <source>
        <strain evidence="1 2">DSM 2767</strain>
    </source>
</reference>
<evidence type="ECO:0000313" key="2">
    <source>
        <dbReference type="Proteomes" id="UP000076603"/>
    </source>
</evidence>
<dbReference type="InterPro" id="IPR036388">
    <property type="entry name" value="WH-like_DNA-bd_sf"/>
</dbReference>
<dbReference type="OrthoDB" id="1914215at2"/>